<keyword evidence="4" id="KW-0319">Glycerol metabolism</keyword>
<dbReference type="Pfam" id="PF00149">
    <property type="entry name" value="Metallophos"/>
    <property type="match status" value="1"/>
</dbReference>
<gene>
    <name evidence="8" type="ORF">ASZ90_012440</name>
</gene>
<dbReference type="AlphaFoldDB" id="A0A0W8FAR1"/>
<name>A0A0W8FAR1_9ZZZZ</name>
<keyword evidence="3" id="KW-0732">Signal</keyword>
<reference evidence="8" key="1">
    <citation type="journal article" date="2015" name="Proc. Natl. Acad. Sci. U.S.A.">
        <title>Networks of energetic and metabolic interactions define dynamics in microbial communities.</title>
        <authorList>
            <person name="Embree M."/>
            <person name="Liu J.K."/>
            <person name="Al-Bassam M.M."/>
            <person name="Zengler K."/>
        </authorList>
    </citation>
    <scope>NUCLEOTIDE SEQUENCE</scope>
</reference>
<dbReference type="CDD" id="cd08559">
    <property type="entry name" value="GDPD_periplasmic_GlpQ_like"/>
    <property type="match status" value="1"/>
</dbReference>
<dbReference type="Gene3D" id="3.20.20.190">
    <property type="entry name" value="Phosphatidylinositol (PI) phosphodiesterase"/>
    <property type="match status" value="1"/>
</dbReference>
<evidence type="ECO:0000256" key="4">
    <source>
        <dbReference type="ARBA" id="ARBA00022798"/>
    </source>
</evidence>
<dbReference type="SUPFAM" id="SSF56300">
    <property type="entry name" value="Metallo-dependent phosphatases"/>
    <property type="match status" value="1"/>
</dbReference>
<comment type="catalytic activity">
    <reaction evidence="6">
        <text>a sn-glycero-3-phosphodiester + H2O = an alcohol + sn-glycerol 3-phosphate + H(+)</text>
        <dbReference type="Rhea" id="RHEA:12969"/>
        <dbReference type="ChEBI" id="CHEBI:15377"/>
        <dbReference type="ChEBI" id="CHEBI:15378"/>
        <dbReference type="ChEBI" id="CHEBI:30879"/>
        <dbReference type="ChEBI" id="CHEBI:57597"/>
        <dbReference type="ChEBI" id="CHEBI:83408"/>
        <dbReference type="EC" id="3.1.4.46"/>
    </reaction>
</comment>
<dbReference type="GO" id="GO:0008889">
    <property type="term" value="F:glycerophosphodiester phosphodiesterase activity"/>
    <property type="evidence" value="ECO:0007669"/>
    <property type="project" value="UniProtKB-EC"/>
</dbReference>
<dbReference type="InterPro" id="IPR030395">
    <property type="entry name" value="GP_PDE_dom"/>
</dbReference>
<accession>A0A0W8FAR1</accession>
<dbReference type="GO" id="GO:0042597">
    <property type="term" value="C:periplasmic space"/>
    <property type="evidence" value="ECO:0007669"/>
    <property type="project" value="TreeGrafter"/>
</dbReference>
<organism evidence="8">
    <name type="scientific">hydrocarbon metagenome</name>
    <dbReference type="NCBI Taxonomy" id="938273"/>
    <lineage>
        <taxon>unclassified sequences</taxon>
        <taxon>metagenomes</taxon>
        <taxon>ecological metagenomes</taxon>
    </lineage>
</organism>
<dbReference type="Pfam" id="PF03009">
    <property type="entry name" value="GDPD"/>
    <property type="match status" value="1"/>
</dbReference>
<dbReference type="EC" id="3.1.4.46" evidence="2"/>
<evidence type="ECO:0000259" key="7">
    <source>
        <dbReference type="PROSITE" id="PS51704"/>
    </source>
</evidence>
<protein>
    <recommendedName>
        <fullName evidence="2">glycerophosphodiester phosphodiesterase</fullName>
        <ecNumber evidence="2">3.1.4.46</ecNumber>
    </recommendedName>
</protein>
<evidence type="ECO:0000313" key="8">
    <source>
        <dbReference type="EMBL" id="KUG17870.1"/>
    </source>
</evidence>
<dbReference type="InterPro" id="IPR004843">
    <property type="entry name" value="Calcineurin-like_PHP"/>
</dbReference>
<dbReference type="GO" id="GO:0006071">
    <property type="term" value="P:glycerol metabolic process"/>
    <property type="evidence" value="ECO:0007669"/>
    <property type="project" value="UniProtKB-KW"/>
</dbReference>
<comment type="similarity">
    <text evidence="1">Belongs to the glycerophosphoryl diester phosphodiesterase family.</text>
</comment>
<dbReference type="PROSITE" id="PS51704">
    <property type="entry name" value="GP_PDE"/>
    <property type="match status" value="1"/>
</dbReference>
<dbReference type="PANTHER" id="PTHR43620">
    <property type="entry name" value="GLYCEROPHOSPHORYL DIESTER PHOSPHODIESTERASE"/>
    <property type="match status" value="1"/>
</dbReference>
<dbReference type="InterPro" id="IPR017946">
    <property type="entry name" value="PLC-like_Pdiesterase_TIM-brl"/>
</dbReference>
<dbReference type="EMBL" id="LNQE01001417">
    <property type="protein sequence ID" value="KUG17870.1"/>
    <property type="molecule type" value="Genomic_DNA"/>
</dbReference>
<comment type="caution">
    <text evidence="8">The sequence shown here is derived from an EMBL/GenBank/DDBJ whole genome shotgun (WGS) entry which is preliminary data.</text>
</comment>
<keyword evidence="5 8" id="KW-0378">Hydrolase</keyword>
<sequence length="601" mass="67500">MKFVVISDLHLGLNETENTYKMFHYNDQILGDIIDDINSMVDVDFVIVSGDLTKDSEPYNHQRVLEQLNGLNIPYYIVPGNHDVFKEGLPAENWPIEKIVEYYPMPWHEGNSWYSVDPVQGVHLVALDSSSNENHSADWGGVISQEQLDWFEQDLADNEEKTTIVVVHHALNQHEGVSDPLYYCDNAEAVKEIMKSHDAKLAISGHIHITDIAEEDGLYEVSCPATCSYPCAYTVCELSGSEFTVEVIWYDNETVRDVAKQEFIDAGKDVAQAEGEPSDRNAVLNIGAIMISPAITEEKLVIAHRGASGYLPEHTLEAYALAYGMGADYIEPDLVLTKDGVFICLHDIHLESTTNVEEVFPDRAREDGRWYAADFTLSEIKQLKVHERTNTDSTAVFAGRFPQNNSDFEVPTFAEILELIQGLNKATGRNVGIYPEIKSPTWHAAEGLPMEEKLLDLLAQYGYEGPNARIYVQSSENHSLRMMRDDLGTKLPLVQLVDTGNNSDTGENYSSMVTQEGLKEIATFADGVGPYKMYIEANPELVQWAHDDGLQVHTWTMRADSLPEKYSDFTEELNQFYFVYGVDGLFTDFTDRAVAFLQSAN</sequence>
<feature type="domain" description="GP-PDE" evidence="7">
    <location>
        <begin position="299"/>
        <end position="597"/>
    </location>
</feature>
<evidence type="ECO:0000256" key="2">
    <source>
        <dbReference type="ARBA" id="ARBA00012247"/>
    </source>
</evidence>
<dbReference type="FunFam" id="3.20.20.190:FF:000009">
    <property type="entry name" value="Glycerophosphodiester phosphodiesterase, periplasmic"/>
    <property type="match status" value="1"/>
</dbReference>
<dbReference type="InterPro" id="IPR029052">
    <property type="entry name" value="Metallo-depent_PP-like"/>
</dbReference>
<dbReference type="SUPFAM" id="SSF51695">
    <property type="entry name" value="PLC-like phosphodiesterases"/>
    <property type="match status" value="1"/>
</dbReference>
<evidence type="ECO:0000256" key="6">
    <source>
        <dbReference type="ARBA" id="ARBA00047512"/>
    </source>
</evidence>
<evidence type="ECO:0000256" key="5">
    <source>
        <dbReference type="ARBA" id="ARBA00022801"/>
    </source>
</evidence>
<dbReference type="GO" id="GO:0006629">
    <property type="term" value="P:lipid metabolic process"/>
    <property type="evidence" value="ECO:0007669"/>
    <property type="project" value="InterPro"/>
</dbReference>
<evidence type="ECO:0000256" key="1">
    <source>
        <dbReference type="ARBA" id="ARBA00007277"/>
    </source>
</evidence>
<dbReference type="NCBIfam" id="NF008354">
    <property type="entry name" value="PRK11143.1"/>
    <property type="match status" value="1"/>
</dbReference>
<dbReference type="PANTHER" id="PTHR43620:SF7">
    <property type="entry name" value="GLYCEROPHOSPHODIESTER PHOSPHODIESTERASE GDPD5-RELATED"/>
    <property type="match status" value="1"/>
</dbReference>
<evidence type="ECO:0000256" key="3">
    <source>
        <dbReference type="ARBA" id="ARBA00022729"/>
    </source>
</evidence>
<proteinExistence type="inferred from homology"/>
<dbReference type="Gene3D" id="3.60.21.10">
    <property type="match status" value="1"/>
</dbReference>